<dbReference type="AlphaFoldDB" id="A0A9D1LSF0"/>
<dbReference type="NCBIfam" id="TIGR01441">
    <property type="entry name" value="GPR"/>
    <property type="match status" value="1"/>
</dbReference>
<accession>A0A9D1LSF0</accession>
<dbReference type="EC" id="3.4.24.78" evidence="4"/>
<dbReference type="Gene3D" id="3.40.50.1450">
    <property type="entry name" value="HybD-like"/>
    <property type="match status" value="2"/>
</dbReference>
<evidence type="ECO:0000256" key="5">
    <source>
        <dbReference type="SAM" id="MobiDB-lite"/>
    </source>
</evidence>
<comment type="subunit">
    <text evidence="4">Homotetramer.</text>
</comment>
<dbReference type="GO" id="GO:0009847">
    <property type="term" value="P:spore germination"/>
    <property type="evidence" value="ECO:0007669"/>
    <property type="project" value="UniProtKB-UniRule"/>
</dbReference>
<dbReference type="SUPFAM" id="SSF53163">
    <property type="entry name" value="HybD-like"/>
    <property type="match status" value="1"/>
</dbReference>
<proteinExistence type="inferred from homology"/>
<comment type="PTM">
    <text evidence="4">Autoproteolytically processed. The inactive tetrameric zymogen termed p46 autoprocesses to a smaller form termed p41, which is active only during spore germination.</text>
</comment>
<evidence type="ECO:0000256" key="3">
    <source>
        <dbReference type="ARBA" id="ARBA00023145"/>
    </source>
</evidence>
<comment type="function">
    <text evidence="4">Initiates the rapid degradation of small, acid-soluble proteins during spore germination.</text>
</comment>
<evidence type="ECO:0000313" key="7">
    <source>
        <dbReference type="Proteomes" id="UP000824123"/>
    </source>
</evidence>
<dbReference type="Pfam" id="PF03418">
    <property type="entry name" value="Peptidase_A25"/>
    <property type="match status" value="1"/>
</dbReference>
<reference evidence="6" key="2">
    <citation type="journal article" date="2021" name="PeerJ">
        <title>Extensive microbial diversity within the chicken gut microbiome revealed by metagenomics and culture.</title>
        <authorList>
            <person name="Gilroy R."/>
            <person name="Ravi A."/>
            <person name="Getino M."/>
            <person name="Pursley I."/>
            <person name="Horton D.L."/>
            <person name="Alikhan N.F."/>
            <person name="Baker D."/>
            <person name="Gharbi K."/>
            <person name="Hall N."/>
            <person name="Watson M."/>
            <person name="Adriaenssens E.M."/>
            <person name="Foster-Nyarko E."/>
            <person name="Jarju S."/>
            <person name="Secka A."/>
            <person name="Antonio M."/>
            <person name="Oren A."/>
            <person name="Chaudhuri R.R."/>
            <person name="La Ragione R."/>
            <person name="Hildebrand F."/>
            <person name="Pallen M.J."/>
        </authorList>
    </citation>
    <scope>NUCLEOTIDE SEQUENCE</scope>
    <source>
        <strain evidence="6">ChiSxjej2B14-8506</strain>
    </source>
</reference>
<name>A0A9D1LSF0_9FIRM</name>
<feature type="propeptide" id="PRO_5039771475" evidence="4">
    <location>
        <begin position="1"/>
        <end position="7"/>
    </location>
</feature>
<sequence length="374" mass="40367">MNGYYTDLAIESGRVATGGEAPGVRVSRDENQGVTRVRVDVLDERGERETGRRKGTYSTLYSDVLDEGDPARSTLRDMLISELRPYLPPEDAPGGVLVLGLGNRQVTPDALGPRTADMVLGTRALLDSVGLSGLRRVMTAAPGVYGSTGIEAGEAVKGLVRELHPELIIAVDALCARDFTRIASTVQLSDSGIQPGSGVGNHRAELSRDSLGVPVLAIGVPMVVYAATIVRDVCDRFGWGTATQHCAQHGRDVSSERNAHYRTAAHESDSQHSADTPHEAHADERDDARTRQDAYNRVEVNAHNSASAQHCADSQREADAQRDADRLSDALDGLIVTPREIDSLIERSARLLSEAINLALHPSLSEEELRWLTI</sequence>
<protein>
    <recommendedName>
        <fullName evidence="4">Germination protease</fullName>
        <ecNumber evidence="4">3.4.24.78</ecNumber>
    </recommendedName>
    <alternativeName>
        <fullName evidence="4">GPR endopeptidase</fullName>
    </alternativeName>
    <alternativeName>
        <fullName evidence="4">Germination proteinase</fullName>
    </alternativeName>
    <alternativeName>
        <fullName evidence="4">Spore protease</fullName>
    </alternativeName>
</protein>
<evidence type="ECO:0000256" key="1">
    <source>
        <dbReference type="ARBA" id="ARBA00022670"/>
    </source>
</evidence>
<gene>
    <name evidence="4" type="primary">gpr</name>
    <name evidence="6" type="ORF">IAC59_08080</name>
</gene>
<comment type="catalytic activity">
    <reaction evidence="4">
        <text>Endopeptidase action with P4 Glu or Asp, P1 preferably Glu &gt; Asp, P1' hydrophobic and P2' Ala.</text>
        <dbReference type="EC" id="3.4.24.78"/>
    </reaction>
</comment>
<dbReference type="Proteomes" id="UP000824123">
    <property type="component" value="Unassembled WGS sequence"/>
</dbReference>
<reference evidence="6" key="1">
    <citation type="submission" date="2020-10" db="EMBL/GenBank/DDBJ databases">
        <authorList>
            <person name="Gilroy R."/>
        </authorList>
    </citation>
    <scope>NUCLEOTIDE SEQUENCE</scope>
    <source>
        <strain evidence="6">ChiSxjej2B14-8506</strain>
    </source>
</reference>
<keyword evidence="1 4" id="KW-0645">Protease</keyword>
<dbReference type="GO" id="GO:0004222">
    <property type="term" value="F:metalloendopeptidase activity"/>
    <property type="evidence" value="ECO:0007669"/>
    <property type="project" value="UniProtKB-UniRule"/>
</dbReference>
<keyword evidence="2 4" id="KW-0378">Hydrolase</keyword>
<dbReference type="InterPro" id="IPR023430">
    <property type="entry name" value="Pept_HybD-like_dom_sf"/>
</dbReference>
<organism evidence="6 7">
    <name type="scientific">Candidatus Fimadaptatus faecigallinarum</name>
    <dbReference type="NCBI Taxonomy" id="2840814"/>
    <lineage>
        <taxon>Bacteria</taxon>
        <taxon>Bacillati</taxon>
        <taxon>Bacillota</taxon>
        <taxon>Clostridia</taxon>
        <taxon>Eubacteriales</taxon>
        <taxon>Candidatus Fimadaptatus</taxon>
    </lineage>
</organism>
<evidence type="ECO:0000256" key="2">
    <source>
        <dbReference type="ARBA" id="ARBA00022801"/>
    </source>
</evidence>
<comment type="caution">
    <text evidence="6">The sequence shown here is derived from an EMBL/GenBank/DDBJ whole genome shotgun (WGS) entry which is preliminary data.</text>
</comment>
<evidence type="ECO:0000256" key="4">
    <source>
        <dbReference type="HAMAP-Rule" id="MF_00626"/>
    </source>
</evidence>
<dbReference type="EMBL" id="DVNK01000050">
    <property type="protein sequence ID" value="HIU47203.1"/>
    <property type="molecule type" value="Genomic_DNA"/>
</dbReference>
<dbReference type="InterPro" id="IPR005080">
    <property type="entry name" value="Peptidase_A25"/>
</dbReference>
<keyword evidence="3 4" id="KW-0865">Zymogen</keyword>
<comment type="similarity">
    <text evidence="4">Belongs to the peptidase A25 family.</text>
</comment>
<feature type="chain" id="PRO_5039771474" description="Germination protease" evidence="4">
    <location>
        <begin position="8"/>
        <end position="374"/>
    </location>
</feature>
<dbReference type="GO" id="GO:0006508">
    <property type="term" value="P:proteolysis"/>
    <property type="evidence" value="ECO:0007669"/>
    <property type="project" value="UniProtKB-UniRule"/>
</dbReference>
<feature type="compositionally biased region" description="Basic and acidic residues" evidence="5">
    <location>
        <begin position="263"/>
        <end position="296"/>
    </location>
</feature>
<feature type="region of interest" description="Disordered" evidence="5">
    <location>
        <begin position="263"/>
        <end position="320"/>
    </location>
</feature>
<dbReference type="HAMAP" id="MF_00626">
    <property type="entry name" value="Germination_prot"/>
    <property type="match status" value="1"/>
</dbReference>
<evidence type="ECO:0000313" key="6">
    <source>
        <dbReference type="EMBL" id="HIU47203.1"/>
    </source>
</evidence>